<dbReference type="AlphaFoldDB" id="A0A1I3EHT1"/>
<dbReference type="Proteomes" id="UP000183639">
    <property type="component" value="Unassembled WGS sequence"/>
</dbReference>
<protein>
    <recommendedName>
        <fullName evidence="3">DUF2922 domain-containing protein</fullName>
    </recommendedName>
</protein>
<evidence type="ECO:0000313" key="2">
    <source>
        <dbReference type="Proteomes" id="UP000183639"/>
    </source>
</evidence>
<sequence length="71" mass="7417">MKATLKIVMNLENGKTSTITVAHPREDVAAADINAFIDAAVASKAFLVDGSPVIGVKKAYLQSVDDTSIIA</sequence>
<proteinExistence type="predicted"/>
<dbReference type="EMBL" id="FOQK01000010">
    <property type="protein sequence ID" value="SFH98522.1"/>
    <property type="molecule type" value="Genomic_DNA"/>
</dbReference>
<organism evidence="1 2">
    <name type="scientific">Selenomonas ruminantium</name>
    <dbReference type="NCBI Taxonomy" id="971"/>
    <lineage>
        <taxon>Bacteria</taxon>
        <taxon>Bacillati</taxon>
        <taxon>Bacillota</taxon>
        <taxon>Negativicutes</taxon>
        <taxon>Selenomonadales</taxon>
        <taxon>Selenomonadaceae</taxon>
        <taxon>Selenomonas</taxon>
    </lineage>
</organism>
<dbReference type="Pfam" id="PF11148">
    <property type="entry name" value="DUF2922"/>
    <property type="match status" value="1"/>
</dbReference>
<name>A0A1I3EHT1_SELRU</name>
<dbReference type="InterPro" id="IPR021321">
    <property type="entry name" value="DUF2922"/>
</dbReference>
<evidence type="ECO:0008006" key="3">
    <source>
        <dbReference type="Google" id="ProtNLM"/>
    </source>
</evidence>
<accession>A0A1I3EHT1</accession>
<dbReference type="RefSeq" id="WP_075443235.1">
    <property type="nucleotide sequence ID" value="NZ_FOQK01000010.1"/>
</dbReference>
<evidence type="ECO:0000313" key="1">
    <source>
        <dbReference type="EMBL" id="SFH98522.1"/>
    </source>
</evidence>
<reference evidence="1 2" key="1">
    <citation type="submission" date="2016-10" db="EMBL/GenBank/DDBJ databases">
        <authorList>
            <person name="de Groot N.N."/>
        </authorList>
    </citation>
    <scope>NUCLEOTIDE SEQUENCE [LARGE SCALE GENOMIC DNA]</scope>
    <source>
        <strain evidence="1 2">Z108</strain>
    </source>
</reference>
<gene>
    <name evidence="1" type="ORF">SAMN04487861_11052</name>
</gene>